<dbReference type="EMBL" id="FZPA01000015">
    <property type="protein sequence ID" value="SNT19738.1"/>
    <property type="molecule type" value="Genomic_DNA"/>
</dbReference>
<evidence type="ECO:0000313" key="4">
    <source>
        <dbReference type="Proteomes" id="UP000198339"/>
    </source>
</evidence>
<feature type="domain" description="Anti-CBASS protein Acb1-like N-terminal" evidence="2">
    <location>
        <begin position="32"/>
        <end position="387"/>
    </location>
</feature>
<accession>A0A239KPY2</accession>
<evidence type="ECO:0000313" key="3">
    <source>
        <dbReference type="EMBL" id="SNT19738.1"/>
    </source>
</evidence>
<dbReference type="InterPro" id="IPR024459">
    <property type="entry name" value="Acb1-like_N"/>
</dbReference>
<dbReference type="AlphaFoldDB" id="A0A239KPY2"/>
<name>A0A239KPY2_9SPHN</name>
<dbReference type="Proteomes" id="UP000198339">
    <property type="component" value="Unassembled WGS sequence"/>
</dbReference>
<keyword evidence="4" id="KW-1185">Reference proteome</keyword>
<evidence type="ECO:0000259" key="2">
    <source>
        <dbReference type="Pfam" id="PF06381"/>
    </source>
</evidence>
<organism evidence="3 4">
    <name type="scientific">Sphingopyxis indica</name>
    <dbReference type="NCBI Taxonomy" id="436663"/>
    <lineage>
        <taxon>Bacteria</taxon>
        <taxon>Pseudomonadati</taxon>
        <taxon>Pseudomonadota</taxon>
        <taxon>Alphaproteobacteria</taxon>
        <taxon>Sphingomonadales</taxon>
        <taxon>Sphingomonadaceae</taxon>
        <taxon>Sphingopyxis</taxon>
    </lineage>
</organism>
<evidence type="ECO:0000256" key="1">
    <source>
        <dbReference type="SAM" id="MobiDB-lite"/>
    </source>
</evidence>
<feature type="region of interest" description="Disordered" evidence="1">
    <location>
        <begin position="425"/>
        <end position="447"/>
    </location>
</feature>
<gene>
    <name evidence="3" type="ORF">SAMN06295955_11572</name>
</gene>
<sequence>MLRRMFPFAYGPSAKHDFAKDYGWPDNLGFEQLYRLYTRSGLAAAAVDKTIGKTWQTMPALWESEKPAESAGEKAIAKQFAKKNIWRALMDADRRSMVGEYAGAIILLRDGKRLDQPVDRVPRGIESIAGIIPAWQGQLTVTEWDTVEGSETYGEPVYFQFDEQAVGNPQNTSNSQVRIHRDRMLIWSDDGTLNCRSALEPGFDDASDAMKIKGAGGEGFWKSARGAPIIESKEGVSLEDIRKGMGASTNDEVLEKLNDKVDAFNSGFHSALMIGGFQTKPLTITLPQPKEFWEPCVQSFAASMGIPFKVLVGNITGERASTEDKTEWAETCMSRRENRVLPILNEFIDRLVAWGVLDKKDWTIGWTSLLEATPDDKLDRAAKMSQINQQAGTEPVFLPDEIRDEAGFKSADEVEGFDEFLRERAERQRAMAEDGPVNDLPDDEVVE</sequence>
<dbReference type="Pfam" id="PF06381">
    <property type="entry name" value="Phage_portal_3"/>
    <property type="match status" value="1"/>
</dbReference>
<reference evidence="3 4" key="1">
    <citation type="submission" date="2017-06" db="EMBL/GenBank/DDBJ databases">
        <authorList>
            <person name="Kim H.J."/>
            <person name="Triplett B.A."/>
        </authorList>
    </citation>
    <scope>NUCLEOTIDE SEQUENCE [LARGE SCALE GENOMIC DNA]</scope>
    <source>
        <strain evidence="3 4">DS15</strain>
    </source>
</reference>
<protein>
    <recommendedName>
        <fullName evidence="2">Anti-CBASS protein Acb1-like N-terminal domain-containing protein</fullName>
    </recommendedName>
</protein>
<proteinExistence type="predicted"/>